<keyword evidence="12" id="KW-1185">Reference proteome</keyword>
<evidence type="ECO:0000256" key="7">
    <source>
        <dbReference type="ARBA" id="ARBA00023136"/>
    </source>
</evidence>
<reference evidence="12" key="1">
    <citation type="submission" date="2023-01" db="EMBL/GenBank/DDBJ databases">
        <title>Key to firefly adult light organ development and bioluminescence: homeobox transcription factors regulate luciferase expression and transportation to peroxisome.</title>
        <authorList>
            <person name="Fu X."/>
        </authorList>
    </citation>
    <scope>NUCLEOTIDE SEQUENCE [LARGE SCALE GENOMIC DNA]</scope>
</reference>
<dbReference type="GO" id="GO:0016020">
    <property type="term" value="C:membrane"/>
    <property type="evidence" value="ECO:0007669"/>
    <property type="project" value="UniProtKB-SubCell"/>
</dbReference>
<evidence type="ECO:0000259" key="9">
    <source>
        <dbReference type="PROSITE" id="PS50893"/>
    </source>
</evidence>
<evidence type="ECO:0000256" key="8">
    <source>
        <dbReference type="SAM" id="Phobius"/>
    </source>
</evidence>
<dbReference type="SUPFAM" id="SSF52540">
    <property type="entry name" value="P-loop containing nucleoside triphosphate hydrolases"/>
    <property type="match status" value="2"/>
</dbReference>
<protein>
    <recommendedName>
        <fullName evidence="13">Multidrug resistance-associated protein lethal(2)03659</fullName>
    </recommendedName>
</protein>
<evidence type="ECO:0000313" key="11">
    <source>
        <dbReference type="EMBL" id="KAK4880306.1"/>
    </source>
</evidence>
<dbReference type="InterPro" id="IPR017871">
    <property type="entry name" value="ABC_transporter-like_CS"/>
</dbReference>
<evidence type="ECO:0000256" key="2">
    <source>
        <dbReference type="ARBA" id="ARBA00022448"/>
    </source>
</evidence>
<feature type="transmembrane region" description="Helical" evidence="8">
    <location>
        <begin position="987"/>
        <end position="1009"/>
    </location>
</feature>
<dbReference type="PANTHER" id="PTHR24223">
    <property type="entry name" value="ATP-BINDING CASSETTE SUB-FAMILY C"/>
    <property type="match status" value="1"/>
</dbReference>
<gene>
    <name evidence="11" type="ORF">RN001_008452</name>
</gene>
<comment type="caution">
    <text evidence="11">The sequence shown here is derived from an EMBL/GenBank/DDBJ whole genome shotgun (WGS) entry which is preliminary data.</text>
</comment>
<dbReference type="InterPro" id="IPR011527">
    <property type="entry name" value="ABC1_TM_dom"/>
</dbReference>
<dbReference type="InterPro" id="IPR027417">
    <property type="entry name" value="P-loop_NTPase"/>
</dbReference>
<dbReference type="Proteomes" id="UP001353858">
    <property type="component" value="Unassembled WGS sequence"/>
</dbReference>
<dbReference type="InterPro" id="IPR036640">
    <property type="entry name" value="ABC1_TM_sf"/>
</dbReference>
<keyword evidence="6 8" id="KW-1133">Transmembrane helix</keyword>
<feature type="transmembrane region" description="Helical" evidence="8">
    <location>
        <begin position="84"/>
        <end position="107"/>
    </location>
</feature>
<dbReference type="SMART" id="SM00382">
    <property type="entry name" value="AAA"/>
    <property type="match status" value="2"/>
</dbReference>
<dbReference type="GO" id="GO:0140359">
    <property type="term" value="F:ABC-type transporter activity"/>
    <property type="evidence" value="ECO:0007669"/>
    <property type="project" value="InterPro"/>
</dbReference>
<feature type="transmembrane region" description="Helical" evidence="8">
    <location>
        <begin position="874"/>
        <end position="894"/>
    </location>
</feature>
<evidence type="ECO:0000256" key="1">
    <source>
        <dbReference type="ARBA" id="ARBA00004141"/>
    </source>
</evidence>
<dbReference type="CDD" id="cd03244">
    <property type="entry name" value="ABCC_MRP_domain2"/>
    <property type="match status" value="1"/>
</dbReference>
<dbReference type="PROSITE" id="PS50893">
    <property type="entry name" value="ABC_TRANSPORTER_2"/>
    <property type="match status" value="2"/>
</dbReference>
<name>A0AAN7S9N8_9COLE</name>
<dbReference type="PROSITE" id="PS50929">
    <property type="entry name" value="ABC_TM1F"/>
    <property type="match status" value="2"/>
</dbReference>
<feature type="transmembrane region" description="Helical" evidence="8">
    <location>
        <begin position="209"/>
        <end position="232"/>
    </location>
</feature>
<dbReference type="InterPro" id="IPR003439">
    <property type="entry name" value="ABC_transporter-like_ATP-bd"/>
</dbReference>
<feature type="transmembrane region" description="Helical" evidence="8">
    <location>
        <begin position="320"/>
        <end position="342"/>
    </location>
</feature>
<dbReference type="CDD" id="cd03250">
    <property type="entry name" value="ABCC_MRP_domain1"/>
    <property type="match status" value="1"/>
</dbReference>
<feature type="transmembrane region" description="Helical" evidence="8">
    <location>
        <begin position="722"/>
        <end position="741"/>
    </location>
</feature>
<dbReference type="InterPro" id="IPR003593">
    <property type="entry name" value="AAA+_ATPase"/>
</dbReference>
<dbReference type="GO" id="GO:0005524">
    <property type="term" value="F:ATP binding"/>
    <property type="evidence" value="ECO:0007669"/>
    <property type="project" value="UniProtKB-KW"/>
</dbReference>
<accession>A0AAN7S9N8</accession>
<keyword evidence="2" id="KW-0813">Transport</keyword>
<proteinExistence type="predicted"/>
<dbReference type="Gene3D" id="1.20.1560.10">
    <property type="entry name" value="ABC transporter type 1, transmembrane domain"/>
    <property type="match status" value="2"/>
</dbReference>
<evidence type="ECO:0000256" key="4">
    <source>
        <dbReference type="ARBA" id="ARBA00022741"/>
    </source>
</evidence>
<evidence type="ECO:0000256" key="3">
    <source>
        <dbReference type="ARBA" id="ARBA00022692"/>
    </source>
</evidence>
<dbReference type="SUPFAM" id="SSF90123">
    <property type="entry name" value="ABC transporter transmembrane region"/>
    <property type="match status" value="2"/>
</dbReference>
<evidence type="ECO:0000256" key="5">
    <source>
        <dbReference type="ARBA" id="ARBA00022840"/>
    </source>
</evidence>
<keyword evidence="3 8" id="KW-0812">Transmembrane</keyword>
<evidence type="ECO:0000256" key="6">
    <source>
        <dbReference type="ARBA" id="ARBA00022989"/>
    </source>
</evidence>
<dbReference type="GO" id="GO:0016887">
    <property type="term" value="F:ATP hydrolysis activity"/>
    <property type="evidence" value="ECO:0007669"/>
    <property type="project" value="InterPro"/>
</dbReference>
<keyword evidence="5" id="KW-0067">ATP-binding</keyword>
<dbReference type="EMBL" id="JARPUR010000003">
    <property type="protein sequence ID" value="KAK4880306.1"/>
    <property type="molecule type" value="Genomic_DNA"/>
</dbReference>
<feature type="domain" description="ABC transmembrane type-1" evidence="10">
    <location>
        <begin position="95"/>
        <end position="379"/>
    </location>
</feature>
<evidence type="ECO:0000313" key="12">
    <source>
        <dbReference type="Proteomes" id="UP001353858"/>
    </source>
</evidence>
<dbReference type="FunFam" id="1.20.1560.10:FF:000014">
    <property type="entry name" value="Multidrug resistance-associated protein member 4"/>
    <property type="match status" value="1"/>
</dbReference>
<dbReference type="InterPro" id="IPR050173">
    <property type="entry name" value="ABC_transporter_C-like"/>
</dbReference>
<dbReference type="FunFam" id="3.40.50.300:FF:000482">
    <property type="entry name" value="Multidrug resistance-associated protein member 4"/>
    <property type="match status" value="1"/>
</dbReference>
<dbReference type="Gene3D" id="3.40.50.300">
    <property type="entry name" value="P-loop containing nucleotide triphosphate hydrolases"/>
    <property type="match status" value="2"/>
</dbReference>
<feature type="transmembrane region" description="Helical" evidence="8">
    <location>
        <begin position="777"/>
        <end position="800"/>
    </location>
</feature>
<dbReference type="PROSITE" id="PS00211">
    <property type="entry name" value="ABC_TRANSPORTER_1"/>
    <property type="match status" value="2"/>
</dbReference>
<dbReference type="Pfam" id="PF00005">
    <property type="entry name" value="ABC_tran"/>
    <property type="match status" value="2"/>
</dbReference>
<keyword evidence="7 8" id="KW-0472">Membrane</keyword>
<comment type="subcellular location">
    <subcellularLocation>
        <location evidence="1">Membrane</location>
        <topology evidence="1">Multi-pass membrane protein</topology>
    </subcellularLocation>
</comment>
<dbReference type="PANTHER" id="PTHR24223:SF448">
    <property type="entry name" value="FI20146P1-RELATED"/>
    <property type="match status" value="1"/>
</dbReference>
<feature type="transmembrane region" description="Helical" evidence="8">
    <location>
        <begin position="362"/>
        <end position="379"/>
    </location>
</feature>
<sequence length="1320" mass="148554">MEALKKKIGNANPREGASPFAVATFAYTFPTFIQGFRREFTEYDLYETFSDHKSGQLGDKIEKAWNEEVERANKINKRPSLTRVLFKLFGLNYLFLAFPVMCVDLIFKMSQPLLLARLIAYFSPSSSNQIITKDEAYVYAAGVILCSLLVVVFHYPYMNGVLHAGMKIRIACCSLVYRKALKLSKTALGGTASGQVVNLLSNDVNRFDFFTIFIHHLWVSPLQACIACYLMYQEVEYSALFGLAFLLLFIPFQFLLGKMLSKFRLRTAAKTDERVCLMNEIILGIQVIKMYTWEKPYAKLADIARKHEIKYIKLSSIFKGIMASFVMFTTRSSLFLTILGYVLLGNVITAQKVFMLTNYYNVLRLTMTVFFPQGLAFLAETKVSIQRLTDFLLYDEAELNDDLQDDGDKTHVISIENGTARWTDFLADNVFNNVSINIKAGSLIAIIGPVGCGKSSLLHAILKELPLKSGSISVKGSVSYASQEPWLFSGTVRQNILFGQAMDKMRYKNVVDKCALKKDFAMFPKADKTVVGERGASLSGGQKARINLARAVYKKADIYLLDDPLSAVDPDVSKQLFKSCIKEYLRHKTVILVTHQLQYLQDVDHIIIIDNGYVQAQGHYKELQASGLNFAKLLTAETELVEESQESMTRRMSIQMCAQRRDSVMGIQRKMSVQLASQRRESVISIQSDDDVIDATGSQEPMKQGSVSSYVYVSYFKASQNVFVIIFVVLLMVATQCLAGLGDYFVAFWVNVEHKRAVGIKPEELIKGWLFSTESAVYIYTGITTALVIVALTRSIAFFFMCTTISRNLHNSMFSCLLKSTMSFFHTNTSGIILNRFSKDIGSIDERLPLALMDVLQLGMSLISIITIVTTVNYWLIIPTVLIFVLFFFMRMFYLTTSRNIKRLEGTTRSPVFAHLNASLQGLTTIRAFGAQSILEKEFDNHQDVHSSSYYTYISISTAFGYFLDLCCVMYIGTVTTSFLFIDTGNYGGNVGLAITQALGLTALFQWTLRQTTELENQMTSVERVLDYTNLIQEPPLESTPELKPPPTWPERGEVKFQNLFLSYNPQDPPTLKNLNFTVRPLEKVGVVGRTGAGKSTLISALFQLAPTEGEIVIDDVVIQKIGLHDLRSKISIIPQEPVLFSGTMRTNLDPFDEYEDDALWKALEDVELKNAFGDMELGLQSKILEGGTNYSVGQRQLICLARAILRNNKILLLDEATANVDPQTDAFIQNTIRKKFANCTVLTIAHRLNTVMDSDKVLVMDAGSLVEFDHPHVLLKNKNGHFYKMVEQTGKYMGNALTNIARSNYKNVTVQEEDEEEED</sequence>
<feature type="domain" description="ABC transmembrane type-1" evidence="10">
    <location>
        <begin position="726"/>
        <end position="1017"/>
    </location>
</feature>
<feature type="transmembrane region" description="Helical" evidence="8">
    <location>
        <begin position="238"/>
        <end position="256"/>
    </location>
</feature>
<evidence type="ECO:0000259" key="10">
    <source>
        <dbReference type="PROSITE" id="PS50929"/>
    </source>
</evidence>
<feature type="domain" description="ABC transporter" evidence="9">
    <location>
        <begin position="413"/>
        <end position="636"/>
    </location>
</feature>
<evidence type="ECO:0008006" key="13">
    <source>
        <dbReference type="Google" id="ProtNLM"/>
    </source>
</evidence>
<dbReference type="FunFam" id="3.40.50.300:FF:000163">
    <property type="entry name" value="Multidrug resistance-associated protein member 4"/>
    <property type="match status" value="1"/>
</dbReference>
<feature type="transmembrane region" description="Helical" evidence="8">
    <location>
        <begin position="136"/>
        <end position="157"/>
    </location>
</feature>
<feature type="transmembrane region" description="Helical" evidence="8">
    <location>
        <begin position="959"/>
        <end position="981"/>
    </location>
</feature>
<feature type="domain" description="ABC transporter" evidence="9">
    <location>
        <begin position="1055"/>
        <end position="1288"/>
    </location>
</feature>
<organism evidence="11 12">
    <name type="scientific">Aquatica leii</name>
    <dbReference type="NCBI Taxonomy" id="1421715"/>
    <lineage>
        <taxon>Eukaryota</taxon>
        <taxon>Metazoa</taxon>
        <taxon>Ecdysozoa</taxon>
        <taxon>Arthropoda</taxon>
        <taxon>Hexapoda</taxon>
        <taxon>Insecta</taxon>
        <taxon>Pterygota</taxon>
        <taxon>Neoptera</taxon>
        <taxon>Endopterygota</taxon>
        <taxon>Coleoptera</taxon>
        <taxon>Polyphaga</taxon>
        <taxon>Elateriformia</taxon>
        <taxon>Elateroidea</taxon>
        <taxon>Lampyridae</taxon>
        <taxon>Luciolinae</taxon>
        <taxon>Aquatica</taxon>
    </lineage>
</organism>
<keyword evidence="4" id="KW-0547">Nucleotide-binding</keyword>
<dbReference type="Pfam" id="PF00664">
    <property type="entry name" value="ABC_membrane"/>
    <property type="match status" value="2"/>
</dbReference>
<dbReference type="FunFam" id="1.20.1560.10:FF:000026">
    <property type="entry name" value="Multidrug resistance-associated protein lethal(2)03659"/>
    <property type="match status" value="1"/>
</dbReference>